<reference evidence="8 9" key="1">
    <citation type="submission" date="2024-03" db="EMBL/GenBank/DDBJ databases">
        <title>Sulfurimonas sp. HSL3-1.</title>
        <authorList>
            <person name="Wang S."/>
        </authorList>
    </citation>
    <scope>NUCLEOTIDE SEQUENCE [LARGE SCALE GENOMIC DNA]</scope>
    <source>
        <strain evidence="8 9">HSL3-1</strain>
    </source>
</reference>
<dbReference type="CDD" id="cd02869">
    <property type="entry name" value="PseudoU_synth_RluA_like"/>
    <property type="match status" value="1"/>
</dbReference>
<dbReference type="Pfam" id="PF01479">
    <property type="entry name" value="S4"/>
    <property type="match status" value="1"/>
</dbReference>
<dbReference type="Proteomes" id="UP001447842">
    <property type="component" value="Chromosome"/>
</dbReference>
<comment type="similarity">
    <text evidence="2 5">Belongs to the pseudouridine synthase RluA family.</text>
</comment>
<dbReference type="PROSITE" id="PS01129">
    <property type="entry name" value="PSI_RLU"/>
    <property type="match status" value="1"/>
</dbReference>
<organism evidence="8 9">
    <name type="scientific">Sulfurimonas diazotrophicus</name>
    <dbReference type="NCBI Taxonomy" id="3131939"/>
    <lineage>
        <taxon>Bacteria</taxon>
        <taxon>Pseudomonadati</taxon>
        <taxon>Campylobacterota</taxon>
        <taxon>Epsilonproteobacteria</taxon>
        <taxon>Campylobacterales</taxon>
        <taxon>Sulfurimonadaceae</taxon>
        <taxon>Sulfurimonas</taxon>
    </lineage>
</organism>
<dbReference type="PANTHER" id="PTHR21600">
    <property type="entry name" value="MITOCHONDRIAL RNA PSEUDOURIDINE SYNTHASE"/>
    <property type="match status" value="1"/>
</dbReference>
<dbReference type="PANTHER" id="PTHR21600:SF44">
    <property type="entry name" value="RIBOSOMAL LARGE SUBUNIT PSEUDOURIDINE SYNTHASE D"/>
    <property type="match status" value="1"/>
</dbReference>
<dbReference type="EC" id="5.4.99.-" evidence="5"/>
<comment type="function">
    <text evidence="5">Responsible for synthesis of pseudouridine from uracil.</text>
</comment>
<dbReference type="InterPro" id="IPR006145">
    <property type="entry name" value="PsdUridine_synth_RsuA/RluA"/>
</dbReference>
<dbReference type="Pfam" id="PF00849">
    <property type="entry name" value="PseudoU_synth_2"/>
    <property type="match status" value="1"/>
</dbReference>
<proteinExistence type="inferred from homology"/>
<evidence type="ECO:0000259" key="6">
    <source>
        <dbReference type="Pfam" id="PF00849"/>
    </source>
</evidence>
<evidence type="ECO:0000256" key="3">
    <source>
        <dbReference type="ARBA" id="ARBA00023235"/>
    </source>
</evidence>
<gene>
    <name evidence="8" type="ORF">WCY31_03420</name>
</gene>
<dbReference type="InterPro" id="IPR050188">
    <property type="entry name" value="RluA_PseudoU_synthase"/>
</dbReference>
<evidence type="ECO:0000256" key="4">
    <source>
        <dbReference type="PROSITE-ProRule" id="PRU00182"/>
    </source>
</evidence>
<dbReference type="Gene3D" id="3.10.290.10">
    <property type="entry name" value="RNA-binding S4 domain"/>
    <property type="match status" value="1"/>
</dbReference>
<comment type="catalytic activity">
    <reaction evidence="1 5">
        <text>a uridine in RNA = a pseudouridine in RNA</text>
        <dbReference type="Rhea" id="RHEA:48348"/>
        <dbReference type="Rhea" id="RHEA-COMP:12068"/>
        <dbReference type="Rhea" id="RHEA-COMP:12069"/>
        <dbReference type="ChEBI" id="CHEBI:65314"/>
        <dbReference type="ChEBI" id="CHEBI:65315"/>
    </reaction>
</comment>
<evidence type="ECO:0000256" key="2">
    <source>
        <dbReference type="ARBA" id="ARBA00010876"/>
    </source>
</evidence>
<dbReference type="EMBL" id="CP147920">
    <property type="protein sequence ID" value="XAU15758.1"/>
    <property type="molecule type" value="Genomic_DNA"/>
</dbReference>
<keyword evidence="3 5" id="KW-0413">Isomerase</keyword>
<dbReference type="RefSeq" id="WP_345973111.1">
    <property type="nucleotide sequence ID" value="NZ_CP147920.1"/>
</dbReference>
<dbReference type="InterPro" id="IPR036986">
    <property type="entry name" value="S4_RNA-bd_sf"/>
</dbReference>
<evidence type="ECO:0000256" key="5">
    <source>
        <dbReference type="RuleBase" id="RU362028"/>
    </source>
</evidence>
<evidence type="ECO:0000256" key="1">
    <source>
        <dbReference type="ARBA" id="ARBA00000073"/>
    </source>
</evidence>
<dbReference type="SUPFAM" id="SSF55174">
    <property type="entry name" value="Alpha-L RNA-binding motif"/>
    <property type="match status" value="1"/>
</dbReference>
<dbReference type="InterPro" id="IPR006224">
    <property type="entry name" value="PsdUridine_synth_RluA-like_CS"/>
</dbReference>
<dbReference type="PROSITE" id="PS50889">
    <property type="entry name" value="S4"/>
    <property type="match status" value="1"/>
</dbReference>
<evidence type="ECO:0000259" key="7">
    <source>
        <dbReference type="Pfam" id="PF01479"/>
    </source>
</evidence>
<name>A0ABZ3HDC1_9BACT</name>
<dbReference type="CDD" id="cd00165">
    <property type="entry name" value="S4"/>
    <property type="match status" value="1"/>
</dbReference>
<feature type="domain" description="Pseudouridine synthase RsuA/RluA-like" evidence="6">
    <location>
        <begin position="87"/>
        <end position="243"/>
    </location>
</feature>
<keyword evidence="4" id="KW-0694">RNA-binding</keyword>
<evidence type="ECO:0000313" key="8">
    <source>
        <dbReference type="EMBL" id="XAU15758.1"/>
    </source>
</evidence>
<keyword evidence="9" id="KW-1185">Reference proteome</keyword>
<sequence>MQPTVLTFEAAGGERLDTFLGQAMGEPRNQIAHLIKNGHVAVEAKAAAKPGVKLKSGEKVTVTLPQMEPEEAQPIDFDVPILYEDDDLLIIDKPSGLTVHPAPSVKEPTLVDWLKHHDIRLSTLSGEERHGIVHRLDKGTSGVMIVAKTNEAHDALSKQLQDKSMGRYYLAVVTPPLKEDLTLVDKPIGRSPHNRLKMAVVPHGKSAQTLFKKLLLSKDEKEELIACKLFTGRTHQIRVHLESFSRHILGDHLYGIKSNPDKIQRILLHAYTLYFTHPRTGKAMRFAAPLPAALTERLQSHFPTETLDDETLDPDRIGTLFDTDAAD</sequence>
<dbReference type="SUPFAM" id="SSF55120">
    <property type="entry name" value="Pseudouridine synthase"/>
    <property type="match status" value="1"/>
</dbReference>
<dbReference type="NCBIfam" id="TIGR00005">
    <property type="entry name" value="rluA_subfam"/>
    <property type="match status" value="1"/>
</dbReference>
<accession>A0ABZ3HDC1</accession>
<protein>
    <recommendedName>
        <fullName evidence="5">Pseudouridine synthase</fullName>
        <ecNumber evidence="5">5.4.99.-</ecNumber>
    </recommendedName>
</protein>
<feature type="domain" description="RNA-binding S4" evidence="7">
    <location>
        <begin position="14"/>
        <end position="60"/>
    </location>
</feature>
<dbReference type="InterPro" id="IPR006225">
    <property type="entry name" value="PsdUridine_synth_RluC/D"/>
</dbReference>
<evidence type="ECO:0000313" key="9">
    <source>
        <dbReference type="Proteomes" id="UP001447842"/>
    </source>
</evidence>
<dbReference type="Gene3D" id="3.30.2350.10">
    <property type="entry name" value="Pseudouridine synthase"/>
    <property type="match status" value="1"/>
</dbReference>
<dbReference type="InterPro" id="IPR002942">
    <property type="entry name" value="S4_RNA-bd"/>
</dbReference>
<dbReference type="InterPro" id="IPR020103">
    <property type="entry name" value="PsdUridine_synth_cat_dom_sf"/>
</dbReference>
<dbReference type="GO" id="GO:0016853">
    <property type="term" value="F:isomerase activity"/>
    <property type="evidence" value="ECO:0007669"/>
    <property type="project" value="UniProtKB-KW"/>
</dbReference>